<dbReference type="Proteomes" id="UP001357223">
    <property type="component" value="Chromosome"/>
</dbReference>
<comment type="catalytic activity">
    <reaction evidence="5">
        <text>GTP + H2O = GDP + phosphate + H(+)</text>
        <dbReference type="Rhea" id="RHEA:19669"/>
        <dbReference type="ChEBI" id="CHEBI:15377"/>
        <dbReference type="ChEBI" id="CHEBI:15378"/>
        <dbReference type="ChEBI" id="CHEBI:37565"/>
        <dbReference type="ChEBI" id="CHEBI:43474"/>
        <dbReference type="ChEBI" id="CHEBI:58189"/>
    </reaction>
    <physiologicalReaction direction="left-to-right" evidence="5">
        <dbReference type="Rhea" id="RHEA:19670"/>
    </physiologicalReaction>
</comment>
<dbReference type="InterPro" id="IPR011629">
    <property type="entry name" value="CobW-like_C"/>
</dbReference>
<dbReference type="InterPro" id="IPR003495">
    <property type="entry name" value="CobW/HypB/UreG_nucleotide-bd"/>
</dbReference>
<dbReference type="SUPFAM" id="SSF90002">
    <property type="entry name" value="Hypothetical protein YjiA, C-terminal domain"/>
    <property type="match status" value="1"/>
</dbReference>
<keyword evidence="3" id="KW-0143">Chaperone</keyword>
<evidence type="ECO:0000259" key="6">
    <source>
        <dbReference type="SMART" id="SM00833"/>
    </source>
</evidence>
<evidence type="ECO:0000256" key="4">
    <source>
        <dbReference type="ARBA" id="ARBA00034320"/>
    </source>
</evidence>
<dbReference type="InterPro" id="IPR051316">
    <property type="entry name" value="Zinc-reg_GTPase_activator"/>
</dbReference>
<organism evidence="7 8">
    <name type="scientific">Niallia oryzisoli</name>
    <dbReference type="NCBI Taxonomy" id="1737571"/>
    <lineage>
        <taxon>Bacteria</taxon>
        <taxon>Bacillati</taxon>
        <taxon>Bacillota</taxon>
        <taxon>Bacilli</taxon>
        <taxon>Bacillales</taxon>
        <taxon>Bacillaceae</taxon>
        <taxon>Niallia</taxon>
    </lineage>
</organism>
<evidence type="ECO:0000256" key="3">
    <source>
        <dbReference type="ARBA" id="ARBA00023186"/>
    </source>
</evidence>
<protein>
    <submittedName>
        <fullName evidence="7">GTP-binding protein</fullName>
    </submittedName>
</protein>
<dbReference type="Pfam" id="PF02492">
    <property type="entry name" value="cobW"/>
    <property type="match status" value="1"/>
</dbReference>
<keyword evidence="1" id="KW-0547">Nucleotide-binding</keyword>
<feature type="domain" description="CobW C-terminal" evidence="6">
    <location>
        <begin position="216"/>
        <end position="301"/>
    </location>
</feature>
<gene>
    <name evidence="7" type="ORF">R4Z09_16775</name>
</gene>
<dbReference type="SUPFAM" id="SSF52540">
    <property type="entry name" value="P-loop containing nucleoside triphosphate hydrolases"/>
    <property type="match status" value="1"/>
</dbReference>
<evidence type="ECO:0000256" key="1">
    <source>
        <dbReference type="ARBA" id="ARBA00022741"/>
    </source>
</evidence>
<dbReference type="Gene3D" id="3.30.1220.10">
    <property type="entry name" value="CobW-like, C-terminal domain"/>
    <property type="match status" value="1"/>
</dbReference>
<dbReference type="RefSeq" id="WP_338447895.1">
    <property type="nucleotide sequence ID" value="NZ_CP137640.1"/>
</dbReference>
<keyword evidence="8" id="KW-1185">Reference proteome</keyword>
<evidence type="ECO:0000313" key="8">
    <source>
        <dbReference type="Proteomes" id="UP001357223"/>
    </source>
</evidence>
<dbReference type="PANTHER" id="PTHR13748">
    <property type="entry name" value="COBW-RELATED"/>
    <property type="match status" value="1"/>
</dbReference>
<dbReference type="EMBL" id="CP137640">
    <property type="protein sequence ID" value="WVX78961.1"/>
    <property type="molecule type" value="Genomic_DNA"/>
</dbReference>
<sequence length="310" mass="35783">MNKSEVYLLSGFLGSGKTTLLKNLLQQERLDGRRAAVLMNELGSVSIDSDAVNEDVPLKELLDGCICCTISDKLEAQLQSLLIENNPDVIYIEATGAAHPVEVLDAIVSPLFADRIDFKGIITTVDSKRWLERKKLSPQIQLLLVEQVKHANLLLINKTDTLNEEQQANVSMEISLLNPHAFTILTSFAKVPTNHVRKMGYKKDLLQHRVKVDLQLRTFVYHFKHHIRQEDFENFLREIPETIYRIKGYVRFSENSYPYLFQYSYGMPLYMKEYMNMPLNLVFIGENIDWTVLNDMLSDLEEKQSRKIDK</sequence>
<dbReference type="SMART" id="SM00833">
    <property type="entry name" value="CobW_C"/>
    <property type="match status" value="1"/>
</dbReference>
<name>A0ABZ2C7K2_9BACI</name>
<evidence type="ECO:0000256" key="5">
    <source>
        <dbReference type="ARBA" id="ARBA00049117"/>
    </source>
</evidence>
<dbReference type="Gene3D" id="3.40.50.300">
    <property type="entry name" value="P-loop containing nucleotide triphosphate hydrolases"/>
    <property type="match status" value="1"/>
</dbReference>
<evidence type="ECO:0000313" key="7">
    <source>
        <dbReference type="EMBL" id="WVX78961.1"/>
    </source>
</evidence>
<evidence type="ECO:0000256" key="2">
    <source>
        <dbReference type="ARBA" id="ARBA00022801"/>
    </source>
</evidence>
<dbReference type="InterPro" id="IPR027417">
    <property type="entry name" value="P-loop_NTPase"/>
</dbReference>
<dbReference type="InterPro" id="IPR036627">
    <property type="entry name" value="CobW-likC_sf"/>
</dbReference>
<accession>A0ABZ2C7K2</accession>
<dbReference type="Pfam" id="PF07683">
    <property type="entry name" value="CobW_C"/>
    <property type="match status" value="1"/>
</dbReference>
<dbReference type="PANTHER" id="PTHR13748:SF62">
    <property type="entry name" value="COBW DOMAIN-CONTAINING PROTEIN"/>
    <property type="match status" value="1"/>
</dbReference>
<reference evidence="7 8" key="1">
    <citation type="submission" date="2023-10" db="EMBL/GenBank/DDBJ databases">
        <title>Niallia locisalis sp.nov. isolated from a salt pond sample.</title>
        <authorList>
            <person name="Li X.-J."/>
            <person name="Dong L."/>
        </authorList>
    </citation>
    <scope>NUCLEOTIDE SEQUENCE [LARGE SCALE GENOMIC DNA]</scope>
    <source>
        <strain evidence="7 8">DSM 29761</strain>
    </source>
</reference>
<keyword evidence="2" id="KW-0378">Hydrolase</keyword>
<dbReference type="CDD" id="cd03112">
    <property type="entry name" value="CobW-like"/>
    <property type="match status" value="1"/>
</dbReference>
<proteinExistence type="inferred from homology"/>
<comment type="similarity">
    <text evidence="4">Belongs to the SIMIBI class G3E GTPase family. ZNG1 subfamily.</text>
</comment>